<evidence type="ECO:0000313" key="2">
    <source>
        <dbReference type="Proteomes" id="UP001597110"/>
    </source>
</evidence>
<evidence type="ECO:0008006" key="3">
    <source>
        <dbReference type="Google" id="ProtNLM"/>
    </source>
</evidence>
<name>A0ABW2YF18_9GAMM</name>
<organism evidence="1 2">
    <name type="scientific">Lysobacter brunescens</name>
    <dbReference type="NCBI Taxonomy" id="262323"/>
    <lineage>
        <taxon>Bacteria</taxon>
        <taxon>Pseudomonadati</taxon>
        <taxon>Pseudomonadota</taxon>
        <taxon>Gammaproteobacteria</taxon>
        <taxon>Lysobacterales</taxon>
        <taxon>Lysobacteraceae</taxon>
        <taxon>Lysobacter</taxon>
    </lineage>
</organism>
<comment type="caution">
    <text evidence="1">The sequence shown here is derived from an EMBL/GenBank/DDBJ whole genome shotgun (WGS) entry which is preliminary data.</text>
</comment>
<dbReference type="EMBL" id="JBHTIF010000001">
    <property type="protein sequence ID" value="MFD0726312.1"/>
    <property type="molecule type" value="Genomic_DNA"/>
</dbReference>
<protein>
    <recommendedName>
        <fullName evidence="3">Membrane bound FAD containing D-sorbitol dehydrogenase</fullName>
    </recommendedName>
</protein>
<reference evidence="2" key="1">
    <citation type="journal article" date="2019" name="Int. J. Syst. Evol. Microbiol.">
        <title>The Global Catalogue of Microorganisms (GCM) 10K type strain sequencing project: providing services to taxonomists for standard genome sequencing and annotation.</title>
        <authorList>
            <consortium name="The Broad Institute Genomics Platform"/>
            <consortium name="The Broad Institute Genome Sequencing Center for Infectious Disease"/>
            <person name="Wu L."/>
            <person name="Ma J."/>
        </authorList>
    </citation>
    <scope>NUCLEOTIDE SEQUENCE [LARGE SCALE GENOMIC DNA]</scope>
    <source>
        <strain evidence="2">CCUG 55585</strain>
    </source>
</reference>
<gene>
    <name evidence="1" type="ORF">ACFQ0E_11980</name>
</gene>
<accession>A0ABW2YF18</accession>
<dbReference type="Proteomes" id="UP001597110">
    <property type="component" value="Unassembled WGS sequence"/>
</dbReference>
<dbReference type="RefSeq" id="WP_386823943.1">
    <property type="nucleotide sequence ID" value="NZ_JBHTIF010000001.1"/>
</dbReference>
<sequence length="149" mass="16259">MDMQTRQALFLAISARLTGFEAVELEGTGMTQTYFDTLSNSTAPDVLDLFFEEAASILALQDDQVIDAAIRSRLMPDSSYDATAKVIILMWYTGEWYTGIGASSSVNSTQIDGPSYVQGLMWDVAEAHPPGAKQPGYGSWAEPPIRIRA</sequence>
<proteinExistence type="predicted"/>
<keyword evidence="2" id="KW-1185">Reference proteome</keyword>
<evidence type="ECO:0000313" key="1">
    <source>
        <dbReference type="EMBL" id="MFD0726312.1"/>
    </source>
</evidence>